<evidence type="ECO:0000313" key="3">
    <source>
        <dbReference type="Proteomes" id="UP000051378"/>
    </source>
</evidence>
<dbReference type="AlphaFoldDB" id="A0A0R2DSZ7"/>
<organism evidence="2 3">
    <name type="scientific">Holzapfeliella floricola DSM 23037 = JCM 16512</name>
    <dbReference type="NCBI Taxonomy" id="1423744"/>
    <lineage>
        <taxon>Bacteria</taxon>
        <taxon>Bacillati</taxon>
        <taxon>Bacillota</taxon>
        <taxon>Bacilli</taxon>
        <taxon>Lactobacillales</taxon>
        <taxon>Lactobacillaceae</taxon>
        <taxon>Holzapfeliella</taxon>
    </lineage>
</organism>
<dbReference type="InterPro" id="IPR003425">
    <property type="entry name" value="CCB3/YggT"/>
</dbReference>
<gene>
    <name evidence="2" type="ORF">FC86_GL000702</name>
</gene>
<evidence type="ECO:0008006" key="4">
    <source>
        <dbReference type="Google" id="ProtNLM"/>
    </source>
</evidence>
<dbReference type="Pfam" id="PF02325">
    <property type="entry name" value="CCB3_YggT"/>
    <property type="match status" value="1"/>
</dbReference>
<protein>
    <recommendedName>
        <fullName evidence="4">YggT family protein</fullName>
    </recommendedName>
</protein>
<accession>A0A0R2DSZ7</accession>
<dbReference type="STRING" id="1423744.FC86_GL000702"/>
<reference evidence="2 3" key="1">
    <citation type="journal article" date="2015" name="Genome Announc.">
        <title>Expanding the biotechnology potential of lactobacilli through comparative genomics of 213 strains and associated genera.</title>
        <authorList>
            <person name="Sun Z."/>
            <person name="Harris H.M."/>
            <person name="McCann A."/>
            <person name="Guo C."/>
            <person name="Argimon S."/>
            <person name="Zhang W."/>
            <person name="Yang X."/>
            <person name="Jeffery I.B."/>
            <person name="Cooney J.C."/>
            <person name="Kagawa T.F."/>
            <person name="Liu W."/>
            <person name="Song Y."/>
            <person name="Salvetti E."/>
            <person name="Wrobel A."/>
            <person name="Rasinkangas P."/>
            <person name="Parkhill J."/>
            <person name="Rea M.C."/>
            <person name="O'Sullivan O."/>
            <person name="Ritari J."/>
            <person name="Douillard F.P."/>
            <person name="Paul Ross R."/>
            <person name="Yang R."/>
            <person name="Briner A.E."/>
            <person name="Felis G.E."/>
            <person name="de Vos W.M."/>
            <person name="Barrangou R."/>
            <person name="Klaenhammer T.R."/>
            <person name="Caufield P.W."/>
            <person name="Cui Y."/>
            <person name="Zhang H."/>
            <person name="O'Toole P.W."/>
        </authorList>
    </citation>
    <scope>NUCLEOTIDE SEQUENCE [LARGE SCALE GENOMIC DNA]</scope>
    <source>
        <strain evidence="2 3">DSM 23037</strain>
    </source>
</reference>
<dbReference type="Proteomes" id="UP000051378">
    <property type="component" value="Unassembled WGS sequence"/>
</dbReference>
<evidence type="ECO:0000313" key="2">
    <source>
        <dbReference type="EMBL" id="KRN03596.1"/>
    </source>
</evidence>
<comment type="caution">
    <text evidence="2">The sequence shown here is derived from an EMBL/GenBank/DDBJ whole genome shotgun (WGS) entry which is preliminary data.</text>
</comment>
<dbReference type="GO" id="GO:0016020">
    <property type="term" value="C:membrane"/>
    <property type="evidence" value="ECO:0007669"/>
    <property type="project" value="InterPro"/>
</dbReference>
<dbReference type="PATRIC" id="fig|1423744.4.peg.722"/>
<keyword evidence="1" id="KW-0812">Transmembrane</keyword>
<dbReference type="EMBL" id="AYZL01000020">
    <property type="protein sequence ID" value="KRN03596.1"/>
    <property type="molecule type" value="Genomic_DNA"/>
</dbReference>
<evidence type="ECO:0000256" key="1">
    <source>
        <dbReference type="SAM" id="Phobius"/>
    </source>
</evidence>
<proteinExistence type="predicted"/>
<feature type="transmembrane region" description="Helical" evidence="1">
    <location>
        <begin position="20"/>
        <end position="40"/>
    </location>
</feature>
<sequence length="57" mass="6369">MGRLLGKLVDPYIGTIERYVPAIGGISFAPVIGVFVLYLAQNYVLPNFFLLIWRLLG</sequence>
<keyword evidence="1" id="KW-0472">Membrane</keyword>
<name>A0A0R2DSZ7_9LACO</name>
<keyword evidence="1" id="KW-1133">Transmembrane helix</keyword>
<keyword evidence="3" id="KW-1185">Reference proteome</keyword>